<dbReference type="InterPro" id="IPR008966">
    <property type="entry name" value="Adhesion_dom_sf"/>
</dbReference>
<accession>A0A0P9NB45</accession>
<evidence type="ECO:0000313" key="7">
    <source>
        <dbReference type="EMBL" id="RMN07172.1"/>
    </source>
</evidence>
<evidence type="ECO:0000259" key="6">
    <source>
        <dbReference type="Pfam" id="PF00419"/>
    </source>
</evidence>
<evidence type="ECO:0000256" key="5">
    <source>
        <dbReference type="SAM" id="SignalP"/>
    </source>
</evidence>
<keyword evidence="4" id="KW-0281">Fimbrium</keyword>
<evidence type="ECO:0000256" key="4">
    <source>
        <dbReference type="ARBA" id="ARBA00023263"/>
    </source>
</evidence>
<dbReference type="PANTHER" id="PTHR33420">
    <property type="entry name" value="FIMBRIAL SUBUNIT ELFA-RELATED"/>
    <property type="match status" value="1"/>
</dbReference>
<organism evidence="7 8">
    <name type="scientific">Pseudomonas syringae pv. coriandricola</name>
    <dbReference type="NCBI Taxonomy" id="264453"/>
    <lineage>
        <taxon>Bacteria</taxon>
        <taxon>Pseudomonadati</taxon>
        <taxon>Pseudomonadota</taxon>
        <taxon>Gammaproteobacteria</taxon>
        <taxon>Pseudomonadales</taxon>
        <taxon>Pseudomonadaceae</taxon>
        <taxon>Pseudomonas</taxon>
    </lineage>
</organism>
<keyword evidence="3 5" id="KW-0732">Signal</keyword>
<dbReference type="EMBL" id="RBOV01000378">
    <property type="protein sequence ID" value="RMN07172.1"/>
    <property type="molecule type" value="Genomic_DNA"/>
</dbReference>
<dbReference type="AlphaFoldDB" id="A0A0P9NB45"/>
<dbReference type="GO" id="GO:0009289">
    <property type="term" value="C:pilus"/>
    <property type="evidence" value="ECO:0007669"/>
    <property type="project" value="UniProtKB-SubCell"/>
</dbReference>
<dbReference type="Gene3D" id="2.60.40.1090">
    <property type="entry name" value="Fimbrial-type adhesion domain"/>
    <property type="match status" value="1"/>
</dbReference>
<name>A0A0P9NB45_9PSED</name>
<evidence type="ECO:0000256" key="2">
    <source>
        <dbReference type="ARBA" id="ARBA00006671"/>
    </source>
</evidence>
<comment type="similarity">
    <text evidence="2">Belongs to the fimbrial protein family.</text>
</comment>
<dbReference type="Gene3D" id="2.60.40.3310">
    <property type="match status" value="1"/>
</dbReference>
<evidence type="ECO:0000256" key="1">
    <source>
        <dbReference type="ARBA" id="ARBA00004561"/>
    </source>
</evidence>
<feature type="signal peptide" evidence="5">
    <location>
        <begin position="1"/>
        <end position="34"/>
    </location>
</feature>
<proteinExistence type="inferred from homology"/>
<dbReference type="Pfam" id="PF00419">
    <property type="entry name" value="Fimbrial"/>
    <property type="match status" value="1"/>
</dbReference>
<evidence type="ECO:0000256" key="3">
    <source>
        <dbReference type="ARBA" id="ARBA00022729"/>
    </source>
</evidence>
<reference evidence="7 8" key="1">
    <citation type="submission" date="2018-08" db="EMBL/GenBank/DDBJ databases">
        <title>Recombination of ecologically and evolutionarily significant loci maintains genetic cohesion in the Pseudomonas syringae species complex.</title>
        <authorList>
            <person name="Dillon M."/>
            <person name="Thakur S."/>
            <person name="Almeida R.N.D."/>
            <person name="Weir B.S."/>
            <person name="Guttman D.S."/>
        </authorList>
    </citation>
    <scope>NUCLEOTIDE SEQUENCE [LARGE SCALE GENOMIC DNA]</scope>
    <source>
        <strain evidence="7 8">ICMP 12341</strain>
    </source>
</reference>
<comment type="subcellular location">
    <subcellularLocation>
        <location evidence="1">Fimbrium</location>
    </subcellularLocation>
</comment>
<evidence type="ECO:0000313" key="8">
    <source>
        <dbReference type="Proteomes" id="UP000271468"/>
    </source>
</evidence>
<dbReference type="InterPro" id="IPR036937">
    <property type="entry name" value="Adhesion_dom_fimbrial_sf"/>
</dbReference>
<dbReference type="PANTHER" id="PTHR33420:SF3">
    <property type="entry name" value="FIMBRIAL SUBUNIT ELFA"/>
    <property type="match status" value="1"/>
</dbReference>
<dbReference type="SUPFAM" id="SSF49401">
    <property type="entry name" value="Bacterial adhesins"/>
    <property type="match status" value="1"/>
</dbReference>
<protein>
    <submittedName>
        <fullName evidence="7">Putative Fimbrial protein</fullName>
    </submittedName>
</protein>
<feature type="chain" id="PRO_5030014283" evidence="5">
    <location>
        <begin position="35"/>
        <end position="379"/>
    </location>
</feature>
<dbReference type="InterPro" id="IPR050263">
    <property type="entry name" value="Bact_Fimbrial_Adh_Pro"/>
</dbReference>
<dbReference type="Proteomes" id="UP000271468">
    <property type="component" value="Unassembled WGS sequence"/>
</dbReference>
<sequence length="379" mass="39945">MPPTFQEPLMKHVLNALALAMTAASLVHGTTAMAESYDQNPGDSCYWQSSPGMKEFRRDIGTIYIPRDAKIGSVIGKIDMEAYTPDMARLSAACANDGTAILEFRATATAPIHSGGLEPINGEDINGKVFKTNISGVGIRVKLDHPYSGGCNNCFTPVDGNPVVPFLALNEYDKLLVPISIVGLRNFITLVKIGPIPPGPNVLDGSELWSGSLTALGKVMRYGVTGTVIQAQCTVGAPSSAAPVQLGDWDRAEFTGPGFTTTKVPFHIALSNCETDTGAGFTATAHVQLDGVDGSAPVGPVNSGVFSLTTDSQARGIGIQVLKADGSTPMELQTEVPLIAITPGNMSLNFYARFYQTEASSEVRPGKAKGALSFTLTYK</sequence>
<feature type="domain" description="Fimbrial-type adhesion" evidence="6">
    <location>
        <begin position="224"/>
        <end position="379"/>
    </location>
</feature>
<gene>
    <name evidence="7" type="ORF">ALQ65_01989</name>
</gene>
<comment type="caution">
    <text evidence="7">The sequence shown here is derived from an EMBL/GenBank/DDBJ whole genome shotgun (WGS) entry which is preliminary data.</text>
</comment>
<dbReference type="GO" id="GO:0043709">
    <property type="term" value="P:cell adhesion involved in single-species biofilm formation"/>
    <property type="evidence" value="ECO:0007669"/>
    <property type="project" value="TreeGrafter"/>
</dbReference>
<dbReference type="InterPro" id="IPR000259">
    <property type="entry name" value="Adhesion_dom_fimbrial"/>
</dbReference>